<keyword evidence="3" id="KW-0507">mRNA processing</keyword>
<dbReference type="VEuPathDB" id="FungiDB:CJI97_001541"/>
<keyword evidence="3" id="KW-0747">Spliceosome</keyword>
<evidence type="ECO:0000313" key="6">
    <source>
        <dbReference type="EMBL" id="KNE02309.1"/>
    </source>
</evidence>
<dbReference type="Proteomes" id="UP000037122">
    <property type="component" value="Unassembled WGS sequence"/>
</dbReference>
<evidence type="ECO:0000256" key="2">
    <source>
        <dbReference type="ARBA" id="ARBA00022160"/>
    </source>
</evidence>
<dbReference type="Pfam" id="PF02731">
    <property type="entry name" value="SKIP_SNW"/>
    <property type="match status" value="1"/>
</dbReference>
<feature type="compositionally biased region" description="Basic residues" evidence="4">
    <location>
        <begin position="167"/>
        <end position="176"/>
    </location>
</feature>
<dbReference type="VEuPathDB" id="FungiDB:CJJ09_003324"/>
<dbReference type="AlphaFoldDB" id="A0A0L0P7L2"/>
<evidence type="ECO:0000256" key="3">
    <source>
        <dbReference type="RuleBase" id="RU367140"/>
    </source>
</evidence>
<keyword evidence="3" id="KW-0539">Nucleus</keyword>
<feature type="region of interest" description="Disordered" evidence="4">
    <location>
        <begin position="269"/>
        <end position="316"/>
    </location>
</feature>
<feature type="region of interest" description="Disordered" evidence="4">
    <location>
        <begin position="144"/>
        <end position="193"/>
    </location>
</feature>
<keyword evidence="3" id="KW-0508">mRNA splicing</keyword>
<comment type="similarity">
    <text evidence="1 3">Belongs to the SNW family.</text>
</comment>
<feature type="region of interest" description="Disordered" evidence="4">
    <location>
        <begin position="1"/>
        <end position="21"/>
    </location>
</feature>
<dbReference type="GO" id="GO:0005681">
    <property type="term" value="C:spliceosomal complex"/>
    <property type="evidence" value="ECO:0007669"/>
    <property type="project" value="UniProtKB-UniRule"/>
</dbReference>
<dbReference type="VEuPathDB" id="FungiDB:QG37_00563"/>
<sequence length="316" mass="36282">MFSSLLPKPKHTTHETIKIVLPKPQTKKSEALIVQSKQFEPEPKTISELKLSKPLDYTKSVLQQSGALANAQIAYEDTIPLKTKYPNLKHHFPRYSLENCPDSSLKDCVDATREVIEKLLAQEQGTEIEVAQDEIVSYIPPSLENHEEQRGRTVQVTTHQEDPMLPPKHKLRKNRHKDPSPPPPLLKKGTTERITKEVKDKWAIPSVVSNWSNNKGFSISLRKRQEAASGGTVAENSSINIEKFSLLALALDDADRRAREELKVRNEERRLQAQAEQKEKERRFEELVSRKRNERQQLKRPGDNSDEFRSYKKRSA</sequence>
<reference evidence="7" key="1">
    <citation type="journal article" date="2015" name="BMC Genomics">
        <title>Draft genome of a commonly misdiagnosed multidrug resistant pathogen Candida auris.</title>
        <authorList>
            <person name="Chatterjee S."/>
            <person name="Alampalli S.V."/>
            <person name="Nageshan R.K."/>
            <person name="Chettiar S.T."/>
            <person name="Joshi S."/>
            <person name="Tatu U.S."/>
        </authorList>
    </citation>
    <scope>NUCLEOTIDE SEQUENCE [LARGE SCALE GENOMIC DNA]</scope>
    <source>
        <strain evidence="7">6684</strain>
    </source>
</reference>
<dbReference type="EMBL" id="LGST01000004">
    <property type="protein sequence ID" value="KNE02309.1"/>
    <property type="molecule type" value="Genomic_DNA"/>
</dbReference>
<comment type="subunit">
    <text evidence="3">Associated with the spliceosome.</text>
</comment>
<evidence type="ECO:0000259" key="5">
    <source>
        <dbReference type="Pfam" id="PF02731"/>
    </source>
</evidence>
<dbReference type="GO" id="GO:0000398">
    <property type="term" value="P:mRNA splicing, via spliceosome"/>
    <property type="evidence" value="ECO:0007669"/>
    <property type="project" value="InterPro"/>
</dbReference>
<comment type="caution">
    <text evidence="6">The sequence shown here is derived from an EMBL/GenBank/DDBJ whole genome shotgun (WGS) entry which is preliminary data.</text>
</comment>
<name>A0A0L0P7L2_CANAR</name>
<feature type="domain" description="SKI-interacting protein SKIP SNW" evidence="5">
    <location>
        <begin position="136"/>
        <end position="295"/>
    </location>
</feature>
<feature type="compositionally biased region" description="Basic and acidic residues" evidence="4">
    <location>
        <begin position="269"/>
        <end position="310"/>
    </location>
</feature>
<dbReference type="VEuPathDB" id="FungiDB:CJJ07_005415"/>
<comment type="function">
    <text evidence="3">Involved in pre-mRNA splicing.</text>
</comment>
<dbReference type="VEuPathDB" id="FungiDB:CJI96_0002914"/>
<evidence type="ECO:0000313" key="7">
    <source>
        <dbReference type="Proteomes" id="UP000037122"/>
    </source>
</evidence>
<dbReference type="VEuPathDB" id="FungiDB:B9J08_001065"/>
<organism evidence="6 7">
    <name type="scientific">Candidozyma auris</name>
    <name type="common">Yeast</name>
    <name type="synonym">Candida auris</name>
    <dbReference type="NCBI Taxonomy" id="498019"/>
    <lineage>
        <taxon>Eukaryota</taxon>
        <taxon>Fungi</taxon>
        <taxon>Dikarya</taxon>
        <taxon>Ascomycota</taxon>
        <taxon>Saccharomycotina</taxon>
        <taxon>Pichiomycetes</taxon>
        <taxon>Metschnikowiaceae</taxon>
        <taxon>Candidozyma</taxon>
    </lineage>
</organism>
<comment type="subcellular location">
    <subcellularLocation>
        <location evidence="3">Nucleus</location>
    </subcellularLocation>
</comment>
<evidence type="ECO:0000256" key="1">
    <source>
        <dbReference type="ARBA" id="ARBA00010197"/>
    </source>
</evidence>
<gene>
    <name evidence="6" type="ORF">QG37_00563</name>
</gene>
<accession>A0A0L0P7L2</accession>
<dbReference type="InterPro" id="IPR017862">
    <property type="entry name" value="SKI-int_prot_SKIP"/>
</dbReference>
<proteinExistence type="inferred from homology"/>
<evidence type="ECO:0000256" key="4">
    <source>
        <dbReference type="SAM" id="MobiDB-lite"/>
    </source>
</evidence>
<dbReference type="PANTHER" id="PTHR12096">
    <property type="entry name" value="NUCLEAR PROTEIN SKIP-RELATED"/>
    <property type="match status" value="1"/>
</dbReference>
<protein>
    <recommendedName>
        <fullName evidence="2 3">Pre-mRNA-processing protein 45</fullName>
    </recommendedName>
</protein>
<dbReference type="InterPro" id="IPR004015">
    <property type="entry name" value="SKI-int_prot_SKIP_SNW-dom"/>
</dbReference>